<evidence type="ECO:0000313" key="4">
    <source>
        <dbReference type="Proteomes" id="UP000197269"/>
    </source>
</evidence>
<feature type="domain" description="SPW repeat-containing integral membrane" evidence="2">
    <location>
        <begin position="14"/>
        <end position="107"/>
    </location>
</feature>
<dbReference type="Proteomes" id="UP000197269">
    <property type="component" value="Unassembled WGS sequence"/>
</dbReference>
<protein>
    <recommendedName>
        <fullName evidence="2">SPW repeat-containing integral membrane domain-containing protein</fullName>
    </recommendedName>
</protein>
<feature type="transmembrane region" description="Helical" evidence="1">
    <location>
        <begin position="12"/>
        <end position="35"/>
    </location>
</feature>
<evidence type="ECO:0000259" key="2">
    <source>
        <dbReference type="Pfam" id="PF03779"/>
    </source>
</evidence>
<reference evidence="3 4" key="1">
    <citation type="submission" date="2017-03" db="EMBL/GenBank/DDBJ databases">
        <title>Genome of strain Rhizobium sp. CNPSo 668.</title>
        <authorList>
            <person name="Ribeiro R."/>
        </authorList>
    </citation>
    <scope>NUCLEOTIDE SEQUENCE [LARGE SCALE GENOMIC DNA]</scope>
    <source>
        <strain evidence="3 4">CNPSo 668</strain>
    </source>
</reference>
<evidence type="ECO:0000256" key="1">
    <source>
        <dbReference type="SAM" id="Phobius"/>
    </source>
</evidence>
<keyword evidence="1" id="KW-0472">Membrane</keyword>
<proteinExistence type="predicted"/>
<gene>
    <name evidence="3" type="ORF">B5E41_17500</name>
</gene>
<accession>A0A246DTD3</accession>
<feature type="transmembrane region" description="Helical" evidence="1">
    <location>
        <begin position="93"/>
        <end position="112"/>
    </location>
</feature>
<dbReference type="AlphaFoldDB" id="A0A246DTD3"/>
<name>A0A246DTD3_9HYPH</name>
<organism evidence="3 4">
    <name type="scientific">Rhizobium esperanzae</name>
    <dbReference type="NCBI Taxonomy" id="1967781"/>
    <lineage>
        <taxon>Bacteria</taxon>
        <taxon>Pseudomonadati</taxon>
        <taxon>Pseudomonadota</taxon>
        <taxon>Alphaproteobacteria</taxon>
        <taxon>Hyphomicrobiales</taxon>
        <taxon>Rhizobiaceae</taxon>
        <taxon>Rhizobium/Agrobacterium group</taxon>
        <taxon>Rhizobium</taxon>
    </lineage>
</organism>
<evidence type="ECO:0000313" key="3">
    <source>
        <dbReference type="EMBL" id="OWO93571.1"/>
    </source>
</evidence>
<dbReference type="Pfam" id="PF03779">
    <property type="entry name" value="SPW"/>
    <property type="match status" value="1"/>
</dbReference>
<keyword evidence="1" id="KW-0812">Transmembrane</keyword>
<dbReference type="InterPro" id="IPR005530">
    <property type="entry name" value="SPW"/>
</dbReference>
<sequence>MLKSLSSNNRTAFDIVNIVAGLGLLISPWLFGFAAETYAAWNAWIVGAAITLIAVAALYAFYEAEEWCNLVLGLWAVIAPWLLGFSAVTAAMWAHVIAGLVVAALAAGSIWFSHNHPLSAA</sequence>
<feature type="transmembrane region" description="Helical" evidence="1">
    <location>
        <begin position="41"/>
        <end position="62"/>
    </location>
</feature>
<dbReference type="EMBL" id="MXPU01000011">
    <property type="protein sequence ID" value="OWO93571.1"/>
    <property type="molecule type" value="Genomic_DNA"/>
</dbReference>
<keyword evidence="1" id="KW-1133">Transmembrane helix</keyword>
<feature type="transmembrane region" description="Helical" evidence="1">
    <location>
        <begin position="69"/>
        <end position="87"/>
    </location>
</feature>
<comment type="caution">
    <text evidence="3">The sequence shown here is derived from an EMBL/GenBank/DDBJ whole genome shotgun (WGS) entry which is preliminary data.</text>
</comment>
<dbReference type="RefSeq" id="WP_088395406.1">
    <property type="nucleotide sequence ID" value="NZ_MXPU01000011.1"/>
</dbReference>